<name>A0A8J8MM30_9FIRM</name>
<protein>
    <submittedName>
        <fullName evidence="4">ABC transporter substrate-binding protein</fullName>
    </submittedName>
</protein>
<evidence type="ECO:0000313" key="4">
    <source>
        <dbReference type="EMBL" id="QUI23768.1"/>
    </source>
</evidence>
<evidence type="ECO:0000256" key="1">
    <source>
        <dbReference type="SAM" id="MobiDB-lite"/>
    </source>
</evidence>
<feature type="region of interest" description="Disordered" evidence="1">
    <location>
        <begin position="28"/>
        <end position="61"/>
    </location>
</feature>
<keyword evidence="2" id="KW-0732">Signal</keyword>
<dbReference type="InterPro" id="IPR006059">
    <property type="entry name" value="SBP"/>
</dbReference>
<gene>
    <name evidence="4" type="ORF">HZI73_16355</name>
</gene>
<dbReference type="Gene3D" id="3.40.190.10">
    <property type="entry name" value="Periplasmic binding protein-like II"/>
    <property type="match status" value="2"/>
</dbReference>
<dbReference type="Pfam" id="PF01547">
    <property type="entry name" value="SBP_bac_1"/>
    <property type="match status" value="1"/>
</dbReference>
<dbReference type="Pfam" id="PF12010">
    <property type="entry name" value="DUF3502"/>
    <property type="match status" value="1"/>
</dbReference>
<evidence type="ECO:0000313" key="5">
    <source>
        <dbReference type="Proteomes" id="UP000683246"/>
    </source>
</evidence>
<dbReference type="KEGG" id="vpy:HZI73_16355"/>
<feature type="domain" description="DUF3502" evidence="3">
    <location>
        <begin position="480"/>
        <end position="545"/>
    </location>
</feature>
<feature type="signal peptide" evidence="2">
    <location>
        <begin position="1"/>
        <end position="24"/>
    </location>
</feature>
<reference evidence="4" key="1">
    <citation type="submission" date="2020-07" db="EMBL/GenBank/DDBJ databases">
        <title>Vallitalea pronyensis genome.</title>
        <authorList>
            <person name="Postec A."/>
        </authorList>
    </citation>
    <scope>NUCLEOTIDE SEQUENCE</scope>
    <source>
        <strain evidence="4">FatNI3</strain>
    </source>
</reference>
<proteinExistence type="predicted"/>
<dbReference type="PROSITE" id="PS51257">
    <property type="entry name" value="PROKAR_LIPOPROTEIN"/>
    <property type="match status" value="1"/>
</dbReference>
<accession>A0A8J8MM30</accession>
<feature type="chain" id="PRO_5038722646" evidence="2">
    <location>
        <begin position="25"/>
        <end position="559"/>
    </location>
</feature>
<sequence length="559" mass="64687">MKRFKMVGSFVLVICLLFTLTLTGCGSNDKETSGPKDNVSDQKDNTADKGSKDNSKEELEPMHLKMVMGSNGKQKDHDKVIAKANEILQDLVPNTTIEIEFIPFAEYSQKFDLMMAGQEQVDIAWNSWSQSLRDVVNKGALLPLDDLIDEHAPDIRKEIPEWSLAGGLVEKDLYMIPKYEMHYWQLALYSPQDKFEKYFDIEKAKKVFNANQEYIHITDDMWDLLEEYMKKADDAGDLGKGYSPWVFTLNEGQDLIGGRPPWTYIMPATTRFYTPGNEWDFTVQHSYKRPEIINMFKKYAEWREKGYIIEDMISLQNPRQEIENVNTKDNALIWFHNYANPKQEGEYYVENRYEHPNVRFPVQQFPVVTPNYNDGLTIPTTAQDPVRSMKVIELLETEKGKEFYNTLIYGIEGEHYKKISDNRIEYTVGTNERRSLEATYGQANFVLGNCHNAWVNQLDPVDDYKPYWDSMHESGFVNPFGAFKYDDSNTVNEITQIKSVMSEYVKGFMCGYYTDEMYNEFLAKLDTAGVEKVIADVQKQVDEYLEAQGIPKTGYMVGN</sequence>
<dbReference type="AlphaFoldDB" id="A0A8J8MM30"/>
<dbReference type="RefSeq" id="WP_212694454.1">
    <property type="nucleotide sequence ID" value="NZ_CP058649.1"/>
</dbReference>
<dbReference type="EMBL" id="CP058649">
    <property type="protein sequence ID" value="QUI23768.1"/>
    <property type="molecule type" value="Genomic_DNA"/>
</dbReference>
<evidence type="ECO:0000256" key="2">
    <source>
        <dbReference type="SAM" id="SignalP"/>
    </source>
</evidence>
<evidence type="ECO:0000259" key="3">
    <source>
        <dbReference type="Pfam" id="PF12010"/>
    </source>
</evidence>
<dbReference type="SUPFAM" id="SSF53850">
    <property type="entry name" value="Periplasmic binding protein-like II"/>
    <property type="match status" value="1"/>
</dbReference>
<keyword evidence="5" id="KW-1185">Reference proteome</keyword>
<dbReference type="Proteomes" id="UP000683246">
    <property type="component" value="Chromosome"/>
</dbReference>
<organism evidence="4 5">
    <name type="scientific">Vallitalea pronyensis</name>
    <dbReference type="NCBI Taxonomy" id="1348613"/>
    <lineage>
        <taxon>Bacteria</taxon>
        <taxon>Bacillati</taxon>
        <taxon>Bacillota</taxon>
        <taxon>Clostridia</taxon>
        <taxon>Lachnospirales</taxon>
        <taxon>Vallitaleaceae</taxon>
        <taxon>Vallitalea</taxon>
    </lineage>
</organism>
<dbReference type="InterPro" id="IPR022627">
    <property type="entry name" value="DUF3502"/>
</dbReference>